<keyword evidence="2" id="KW-0812">Transmembrane</keyword>
<evidence type="ECO:0000313" key="3">
    <source>
        <dbReference type="EMBL" id="KAK8877706.1"/>
    </source>
</evidence>
<feature type="transmembrane region" description="Helical" evidence="2">
    <location>
        <begin position="139"/>
        <end position="161"/>
    </location>
</feature>
<keyword evidence="2" id="KW-1133">Transmembrane helix</keyword>
<dbReference type="Proteomes" id="UP001390339">
    <property type="component" value="Unassembled WGS sequence"/>
</dbReference>
<accession>A0ABR2JJP3</accession>
<reference evidence="3 4" key="1">
    <citation type="journal article" date="2024" name="IMA Fungus">
        <title>Apiospora arundinis, a panoply of carbohydrate-active enzymes and secondary metabolites.</title>
        <authorList>
            <person name="Sorensen T."/>
            <person name="Petersen C."/>
            <person name="Muurmann A.T."/>
            <person name="Christiansen J.V."/>
            <person name="Brundto M.L."/>
            <person name="Overgaard C.K."/>
            <person name="Boysen A.T."/>
            <person name="Wollenberg R.D."/>
            <person name="Larsen T.O."/>
            <person name="Sorensen J.L."/>
            <person name="Nielsen K.L."/>
            <person name="Sondergaard T.E."/>
        </authorList>
    </citation>
    <scope>NUCLEOTIDE SEQUENCE [LARGE SCALE GENOMIC DNA]</scope>
    <source>
        <strain evidence="3 4">AAU 773</strain>
    </source>
</reference>
<evidence type="ECO:0000256" key="1">
    <source>
        <dbReference type="SAM" id="MobiDB-lite"/>
    </source>
</evidence>
<sequence>MYLYTSVSFDSIPSNENNMYAPSHKHSHGSVSPVEQLLPVSPLDGTANLQSSPGRTCSSYQVELSATTQPSMNEIPSTAMEDHVSYRQSVDTQSQINASSTNQPTGRESPSEISSNSDNKSEKEKPVATEEKGPGAWWWWWEILATVLSIACMIGLVVILANIDNIPLSHWWLPIQPNSLIAVLTTLAKSSMMLTVASCISQLKWGHYSRHPRNLVDLETFDDASRGPWGSATLLWLLSSRVPILVTSGLAFVTIVSLGIDPCAQQVLEFPCLTTPLENVTAEIGTANQYFSKGMRENSPERNFTFVPNADVLHLQASIINSVVGTVFQPHVSCPPPATHCYWDEFATLGICSDFRDVSTIAETNCTKPDEEGRMTCAYNFPGSSISAVGMTWNPEKSKVKDLNDSTMLFRSSFDLGGMTNWPSFGAFAAVKALEMGHPTKSNGTDMKPPPVQMSYAEFGWCEQRYQNVTTTRGGMLTDGVRRTTERLSLKKSLTQSDDAGNKMGANYLSYIANSTGQVYNISGMARAMLPKLLKSLFETSVKNNNYRPDFHQNTQLDLGSALLNSPLDKVTADVSAALTNQIRSVDPGDNYNTTTVKGKAVYDETYIRVRWPWIILPLVEITLSAVLLLASIMATSGMPLWKTSSLAFLISGRWEEDNFDNFLRERKGREKMGKEIVEEWGKGVKARLIGGDKNGAAKGGKLRFERVLG</sequence>
<name>A0ABR2JJP3_9PEZI</name>
<dbReference type="PANTHER" id="PTHR35394:SF5">
    <property type="entry name" value="DUF3176 DOMAIN-CONTAINING PROTEIN"/>
    <property type="match status" value="1"/>
</dbReference>
<feature type="compositionally biased region" description="Polar residues" evidence="1">
    <location>
        <begin position="86"/>
        <end position="106"/>
    </location>
</feature>
<comment type="caution">
    <text evidence="3">The sequence shown here is derived from an EMBL/GenBank/DDBJ whole genome shotgun (WGS) entry which is preliminary data.</text>
</comment>
<feature type="region of interest" description="Disordered" evidence="1">
    <location>
        <begin position="83"/>
        <end position="129"/>
    </location>
</feature>
<evidence type="ECO:0000256" key="2">
    <source>
        <dbReference type="SAM" id="Phobius"/>
    </source>
</evidence>
<evidence type="ECO:0000313" key="4">
    <source>
        <dbReference type="Proteomes" id="UP001390339"/>
    </source>
</evidence>
<protein>
    <submittedName>
        <fullName evidence="3">Uncharacterized protein</fullName>
    </submittedName>
</protein>
<organism evidence="3 4">
    <name type="scientific">Apiospora arundinis</name>
    <dbReference type="NCBI Taxonomy" id="335852"/>
    <lineage>
        <taxon>Eukaryota</taxon>
        <taxon>Fungi</taxon>
        <taxon>Dikarya</taxon>
        <taxon>Ascomycota</taxon>
        <taxon>Pezizomycotina</taxon>
        <taxon>Sordariomycetes</taxon>
        <taxon>Xylariomycetidae</taxon>
        <taxon>Amphisphaeriales</taxon>
        <taxon>Apiosporaceae</taxon>
        <taxon>Apiospora</taxon>
    </lineage>
</organism>
<keyword evidence="2" id="KW-0472">Membrane</keyword>
<dbReference type="InterPro" id="IPR021514">
    <property type="entry name" value="DUF3176"/>
</dbReference>
<dbReference type="EMBL" id="JAPCWZ010000002">
    <property type="protein sequence ID" value="KAK8877706.1"/>
    <property type="molecule type" value="Genomic_DNA"/>
</dbReference>
<dbReference type="PANTHER" id="PTHR35394">
    <property type="entry name" value="DUF3176 DOMAIN-CONTAINING PROTEIN"/>
    <property type="match status" value="1"/>
</dbReference>
<keyword evidence="4" id="KW-1185">Reference proteome</keyword>
<dbReference type="Pfam" id="PF11374">
    <property type="entry name" value="DUF3176"/>
    <property type="match status" value="1"/>
</dbReference>
<proteinExistence type="predicted"/>
<gene>
    <name evidence="3" type="ORF">PGQ11_002652</name>
</gene>
<feature type="compositionally biased region" description="Basic and acidic residues" evidence="1">
    <location>
        <begin position="119"/>
        <end position="129"/>
    </location>
</feature>